<dbReference type="InterPro" id="IPR001077">
    <property type="entry name" value="COMT_C"/>
</dbReference>
<dbReference type="GO" id="GO:0008171">
    <property type="term" value="F:O-methyltransferase activity"/>
    <property type="evidence" value="ECO:0007669"/>
    <property type="project" value="InterPro"/>
</dbReference>
<evidence type="ECO:0000256" key="1">
    <source>
        <dbReference type="ARBA" id="ARBA00022603"/>
    </source>
</evidence>
<evidence type="ECO:0000313" key="6">
    <source>
        <dbReference type="EMBL" id="KAF2757846.1"/>
    </source>
</evidence>
<dbReference type="PANTHER" id="PTHR43712">
    <property type="entry name" value="PUTATIVE (AFU_ORTHOLOGUE AFUA_4G14580)-RELATED"/>
    <property type="match status" value="1"/>
</dbReference>
<feature type="domain" description="O-methyltransferase dimerisation" evidence="5">
    <location>
        <begin position="63"/>
        <end position="119"/>
    </location>
</feature>
<dbReference type="InterPro" id="IPR012967">
    <property type="entry name" value="COMT_dimerisation"/>
</dbReference>
<evidence type="ECO:0000313" key="7">
    <source>
        <dbReference type="Proteomes" id="UP000799437"/>
    </source>
</evidence>
<dbReference type="PROSITE" id="PS51683">
    <property type="entry name" value="SAM_OMT_II"/>
    <property type="match status" value="1"/>
</dbReference>
<keyword evidence="3" id="KW-0949">S-adenosyl-L-methionine</keyword>
<name>A0A6A6W7I8_9PEZI</name>
<accession>A0A6A6W7I8</accession>
<dbReference type="GeneID" id="54487128"/>
<dbReference type="RefSeq" id="XP_033600297.1">
    <property type="nucleotide sequence ID" value="XM_033746074.1"/>
</dbReference>
<keyword evidence="2 6" id="KW-0808">Transferase</keyword>
<dbReference type="OrthoDB" id="1535081at2759"/>
<keyword evidence="7" id="KW-1185">Reference proteome</keyword>
<dbReference type="GO" id="GO:0032259">
    <property type="term" value="P:methylation"/>
    <property type="evidence" value="ECO:0007669"/>
    <property type="project" value="UniProtKB-KW"/>
</dbReference>
<dbReference type="GO" id="GO:0046983">
    <property type="term" value="F:protein dimerization activity"/>
    <property type="evidence" value="ECO:0007669"/>
    <property type="project" value="InterPro"/>
</dbReference>
<keyword evidence="1 6" id="KW-0489">Methyltransferase</keyword>
<gene>
    <name evidence="6" type="ORF">EJ05DRAFT_492927</name>
</gene>
<feature type="domain" description="O-methyltransferase C-terminal" evidence="4">
    <location>
        <begin position="242"/>
        <end position="390"/>
    </location>
</feature>
<dbReference type="InterPro" id="IPR036388">
    <property type="entry name" value="WH-like_DNA-bd_sf"/>
</dbReference>
<dbReference type="Pfam" id="PF00891">
    <property type="entry name" value="Methyltransf_2"/>
    <property type="match status" value="1"/>
</dbReference>
<evidence type="ECO:0000256" key="2">
    <source>
        <dbReference type="ARBA" id="ARBA00022679"/>
    </source>
</evidence>
<protein>
    <submittedName>
        <fullName evidence="6">S-adenosyl-L-methionine-dependent methyltransferase</fullName>
    </submittedName>
</protein>
<dbReference type="InterPro" id="IPR029063">
    <property type="entry name" value="SAM-dependent_MTases_sf"/>
</dbReference>
<proteinExistence type="predicted"/>
<dbReference type="AlphaFoldDB" id="A0A6A6W7I8"/>
<evidence type="ECO:0000259" key="4">
    <source>
        <dbReference type="Pfam" id="PF00891"/>
    </source>
</evidence>
<dbReference type="SUPFAM" id="SSF46785">
    <property type="entry name" value="Winged helix' DNA-binding domain"/>
    <property type="match status" value="1"/>
</dbReference>
<dbReference type="Pfam" id="PF08100">
    <property type="entry name" value="Dimerisation"/>
    <property type="match status" value="1"/>
</dbReference>
<dbReference type="InterPro" id="IPR036390">
    <property type="entry name" value="WH_DNA-bd_sf"/>
</dbReference>
<evidence type="ECO:0000259" key="5">
    <source>
        <dbReference type="Pfam" id="PF08100"/>
    </source>
</evidence>
<sequence>MAAPKSYADIAATINHALANLPAPGEGNMAERYQLLGAIDRLKAAVEPPEFALQRMNCGAHSLVAMRIAVGMGIFDALPSHVGEEISFDDLASQTKGSPDLLERILRLLKTHNIITSPRPNHFAPLPLALSLTSPSPSAYSVIHFYSHLKSQAHIYEYLSSTSFATPSSVSSGPWQYALSTRKPYQEWLKADPLQQRAFNETMTSFNAFRLSHWHDTYPVHTLVPAPPSSTPSPSPTSSPPLLVDIGAGLGSDALAFRARFPDLPGPVILQDLPAVVSSITTPLPPGILVLGHDMFAPQPPIARHARAYYLRSVLVDWPDAQVLQVLRHVRDAMGPESVVLVNEYLMPEEEEGERVGNAVAAIDLIQMSLFGGLVRTERQWGDVVRRAGLRVKKVWRTDRGGPIPTGVVECVLEDGEKEEEEEVL</sequence>
<evidence type="ECO:0000256" key="3">
    <source>
        <dbReference type="ARBA" id="ARBA00022691"/>
    </source>
</evidence>
<organism evidence="6 7">
    <name type="scientific">Pseudovirgaria hyperparasitica</name>
    <dbReference type="NCBI Taxonomy" id="470096"/>
    <lineage>
        <taxon>Eukaryota</taxon>
        <taxon>Fungi</taxon>
        <taxon>Dikarya</taxon>
        <taxon>Ascomycota</taxon>
        <taxon>Pezizomycotina</taxon>
        <taxon>Dothideomycetes</taxon>
        <taxon>Dothideomycetes incertae sedis</taxon>
        <taxon>Acrospermales</taxon>
        <taxon>Acrospermaceae</taxon>
        <taxon>Pseudovirgaria</taxon>
    </lineage>
</organism>
<dbReference type="PANTHER" id="PTHR43712:SF11">
    <property type="entry name" value="O-METHYLTRANSFERASE (AFU_ORTHOLOGUE AFUA_2G17820)-RELATED"/>
    <property type="match status" value="1"/>
</dbReference>
<dbReference type="SUPFAM" id="SSF53335">
    <property type="entry name" value="S-adenosyl-L-methionine-dependent methyltransferases"/>
    <property type="match status" value="1"/>
</dbReference>
<reference evidence="6" key="1">
    <citation type="journal article" date="2020" name="Stud. Mycol.">
        <title>101 Dothideomycetes genomes: a test case for predicting lifestyles and emergence of pathogens.</title>
        <authorList>
            <person name="Haridas S."/>
            <person name="Albert R."/>
            <person name="Binder M."/>
            <person name="Bloem J."/>
            <person name="Labutti K."/>
            <person name="Salamov A."/>
            <person name="Andreopoulos B."/>
            <person name="Baker S."/>
            <person name="Barry K."/>
            <person name="Bills G."/>
            <person name="Bluhm B."/>
            <person name="Cannon C."/>
            <person name="Castanera R."/>
            <person name="Culley D."/>
            <person name="Daum C."/>
            <person name="Ezra D."/>
            <person name="Gonzalez J."/>
            <person name="Henrissat B."/>
            <person name="Kuo A."/>
            <person name="Liang C."/>
            <person name="Lipzen A."/>
            <person name="Lutzoni F."/>
            <person name="Magnuson J."/>
            <person name="Mondo S."/>
            <person name="Nolan M."/>
            <person name="Ohm R."/>
            <person name="Pangilinan J."/>
            <person name="Park H.-J."/>
            <person name="Ramirez L."/>
            <person name="Alfaro M."/>
            <person name="Sun H."/>
            <person name="Tritt A."/>
            <person name="Yoshinaga Y."/>
            <person name="Zwiers L.-H."/>
            <person name="Turgeon B."/>
            <person name="Goodwin S."/>
            <person name="Spatafora J."/>
            <person name="Crous P."/>
            <person name="Grigoriev I."/>
        </authorList>
    </citation>
    <scope>NUCLEOTIDE SEQUENCE</scope>
    <source>
        <strain evidence="6">CBS 121739</strain>
    </source>
</reference>
<dbReference type="InterPro" id="IPR016461">
    <property type="entry name" value="COMT-like"/>
</dbReference>
<dbReference type="Proteomes" id="UP000799437">
    <property type="component" value="Unassembled WGS sequence"/>
</dbReference>
<dbReference type="Gene3D" id="3.40.50.150">
    <property type="entry name" value="Vaccinia Virus protein VP39"/>
    <property type="match status" value="1"/>
</dbReference>
<dbReference type="Gene3D" id="1.10.10.10">
    <property type="entry name" value="Winged helix-like DNA-binding domain superfamily/Winged helix DNA-binding domain"/>
    <property type="match status" value="1"/>
</dbReference>
<dbReference type="EMBL" id="ML996572">
    <property type="protein sequence ID" value="KAF2757846.1"/>
    <property type="molecule type" value="Genomic_DNA"/>
</dbReference>